<dbReference type="AlphaFoldDB" id="A0A6J6YL02"/>
<proteinExistence type="predicted"/>
<dbReference type="EMBL" id="CAFAAH010000268">
    <property type="protein sequence ID" value="CAB4808934.1"/>
    <property type="molecule type" value="Genomic_DNA"/>
</dbReference>
<dbReference type="InterPro" id="IPR052018">
    <property type="entry name" value="PHP_domain"/>
</dbReference>
<protein>
    <submittedName>
        <fullName evidence="2">Unannotated protein</fullName>
    </submittedName>
</protein>
<dbReference type="SUPFAM" id="SSF89550">
    <property type="entry name" value="PHP domain-like"/>
    <property type="match status" value="1"/>
</dbReference>
<reference evidence="2" key="1">
    <citation type="submission" date="2020-05" db="EMBL/GenBank/DDBJ databases">
        <authorList>
            <person name="Chiriac C."/>
            <person name="Salcher M."/>
            <person name="Ghai R."/>
            <person name="Kavagutti S V."/>
        </authorList>
    </citation>
    <scope>NUCLEOTIDE SEQUENCE</scope>
</reference>
<dbReference type="InterPro" id="IPR004013">
    <property type="entry name" value="PHP_dom"/>
</dbReference>
<dbReference type="SMART" id="SM00481">
    <property type="entry name" value="POLIIIAc"/>
    <property type="match status" value="1"/>
</dbReference>
<accession>A0A6J6YL02</accession>
<dbReference type="GO" id="GO:0004534">
    <property type="term" value="F:5'-3' RNA exonuclease activity"/>
    <property type="evidence" value="ECO:0007669"/>
    <property type="project" value="TreeGrafter"/>
</dbReference>
<dbReference type="InterPro" id="IPR016195">
    <property type="entry name" value="Pol/histidinol_Pase-like"/>
</dbReference>
<organism evidence="2">
    <name type="scientific">freshwater metagenome</name>
    <dbReference type="NCBI Taxonomy" id="449393"/>
    <lineage>
        <taxon>unclassified sequences</taxon>
        <taxon>metagenomes</taxon>
        <taxon>ecological metagenomes</taxon>
    </lineage>
</organism>
<sequence>MLIDLHAHTTPRSNCSSATLEELVDSARKRGLDALCITEHDVRWPENELEDASRLLQFPLIPGVELSTDVGHVLVFGPLERPLWLGYRFEQLVEEVSRTGTAIILPHPVRNVAGARAKARGHVEPSAEVVAGWEHWSLVHAIEAVSTQTVSSEHELTAAALVLSPMPSVGASDAHGPGLAGAYATEFSGRVVDVEGLAAEIRAGHVSPVKFDG</sequence>
<dbReference type="Pfam" id="PF13263">
    <property type="entry name" value="PHP_C"/>
    <property type="match status" value="1"/>
</dbReference>
<dbReference type="Pfam" id="PF02811">
    <property type="entry name" value="PHP"/>
    <property type="match status" value="1"/>
</dbReference>
<evidence type="ECO:0000259" key="1">
    <source>
        <dbReference type="SMART" id="SM00481"/>
    </source>
</evidence>
<dbReference type="PANTHER" id="PTHR42924">
    <property type="entry name" value="EXONUCLEASE"/>
    <property type="match status" value="1"/>
</dbReference>
<name>A0A6J6YL02_9ZZZZ</name>
<evidence type="ECO:0000313" key="2">
    <source>
        <dbReference type="EMBL" id="CAB4808934.1"/>
    </source>
</evidence>
<dbReference type="GO" id="GO:0035312">
    <property type="term" value="F:5'-3' DNA exonuclease activity"/>
    <property type="evidence" value="ECO:0007669"/>
    <property type="project" value="TreeGrafter"/>
</dbReference>
<dbReference type="PANTHER" id="PTHR42924:SF3">
    <property type="entry name" value="POLYMERASE_HISTIDINOL PHOSPHATASE N-TERMINAL DOMAIN-CONTAINING PROTEIN"/>
    <property type="match status" value="1"/>
</dbReference>
<dbReference type="Gene3D" id="3.20.20.140">
    <property type="entry name" value="Metal-dependent hydrolases"/>
    <property type="match status" value="1"/>
</dbReference>
<dbReference type="CDD" id="cd07432">
    <property type="entry name" value="PHP_HisPPase"/>
    <property type="match status" value="1"/>
</dbReference>
<feature type="domain" description="Polymerase/histidinol phosphatase N-terminal" evidence="1">
    <location>
        <begin position="3"/>
        <end position="70"/>
    </location>
</feature>
<gene>
    <name evidence="2" type="ORF">UFOPK2996_01499</name>
</gene>
<dbReference type="InterPro" id="IPR003141">
    <property type="entry name" value="Pol/His_phosphatase_N"/>
</dbReference>